<dbReference type="Proteomes" id="UP000324611">
    <property type="component" value="Unassembled WGS sequence"/>
</dbReference>
<keyword evidence="3" id="KW-1185">Reference proteome</keyword>
<proteinExistence type="predicted"/>
<feature type="signal peptide" evidence="1">
    <location>
        <begin position="1"/>
        <end position="20"/>
    </location>
</feature>
<dbReference type="EMBL" id="VUOC01000004">
    <property type="protein sequence ID" value="KAA2238712.1"/>
    <property type="molecule type" value="Genomic_DNA"/>
</dbReference>
<comment type="caution">
    <text evidence="2">The sequence shown here is derived from an EMBL/GenBank/DDBJ whole genome shotgun (WGS) entry which is preliminary data.</text>
</comment>
<evidence type="ECO:0000256" key="1">
    <source>
        <dbReference type="SAM" id="SignalP"/>
    </source>
</evidence>
<dbReference type="NCBIfam" id="TIGR04183">
    <property type="entry name" value="Por_Secre_tail"/>
    <property type="match status" value="1"/>
</dbReference>
<evidence type="ECO:0000313" key="3">
    <source>
        <dbReference type="Proteomes" id="UP000324611"/>
    </source>
</evidence>
<evidence type="ECO:0000313" key="2">
    <source>
        <dbReference type="EMBL" id="KAA2238712.1"/>
    </source>
</evidence>
<reference evidence="2 3" key="1">
    <citation type="submission" date="2019-09" db="EMBL/GenBank/DDBJ databases">
        <title>Chitinophaga ginsengihumi sp. nov., isolated from soil of ginseng rhizosphere.</title>
        <authorList>
            <person name="Lee J."/>
        </authorList>
    </citation>
    <scope>NUCLEOTIDE SEQUENCE [LARGE SCALE GENOMIC DNA]</scope>
    <source>
        <strain evidence="2 3">BN140078</strain>
    </source>
</reference>
<dbReference type="InterPro" id="IPR026444">
    <property type="entry name" value="Secre_tail"/>
</dbReference>
<dbReference type="RefSeq" id="WP_149839891.1">
    <property type="nucleotide sequence ID" value="NZ_VUOC01000004.1"/>
</dbReference>
<feature type="chain" id="PRO_5022807236" evidence="1">
    <location>
        <begin position="21"/>
        <end position="673"/>
    </location>
</feature>
<dbReference type="AlphaFoldDB" id="A0A5B2VK89"/>
<gene>
    <name evidence="2" type="ORF">F0L74_21070</name>
</gene>
<name>A0A5B2VK89_9BACT</name>
<reference evidence="2 3" key="2">
    <citation type="submission" date="2019-09" db="EMBL/GenBank/DDBJ databases">
        <authorList>
            <person name="Jin C."/>
        </authorList>
    </citation>
    <scope>NUCLEOTIDE SEQUENCE [LARGE SCALE GENOMIC DNA]</scope>
    <source>
        <strain evidence="2 3">BN140078</strain>
    </source>
</reference>
<organism evidence="2 3">
    <name type="scientific">Chitinophaga agrisoli</name>
    <dbReference type="NCBI Taxonomy" id="2607653"/>
    <lineage>
        <taxon>Bacteria</taxon>
        <taxon>Pseudomonadati</taxon>
        <taxon>Bacteroidota</taxon>
        <taxon>Chitinophagia</taxon>
        <taxon>Chitinophagales</taxon>
        <taxon>Chitinophagaceae</taxon>
        <taxon>Chitinophaga</taxon>
    </lineage>
</organism>
<accession>A0A5B2VK89</accession>
<sequence>MRKRYPLLLLVLLCQQYLFAQNNDNNPLLSRYYTAPTGYTIRDFKYDHLLIAKDSTYRLINVQQHTDTLIPLGGQKADVWSTPTGAILTTYPGDAFHSVAIYEWNQGALTLVDPSADMVKVAGNYVSWLRIQGPSQGPGPAFGALYLRNLVTKQNVLIADSISTDMYETKTNVSKEGMVVFTKDHVLYKYENGSITTVLSTPGLGPLYLNFPMPDEGRILFLSALQGRAIVSLYNGSTIDTLGQTAATDENLYEEQQAISNGYTAWVYREREGGGFAHTLTYLRDSTGNTRVAFEELGGKYNDFAMTFIEGLAPNGDLMVTKALNPGGLYYIPRDSSPRLITTNLSHKVYLNSDRWYMRQDSILYLIATDTLLDQNITPFSKQAFTNTFIQFTANDFINHYNGPHTGPGQLESVQITSQPRFGRLTVKGDVVFWGRSNVITRAELDSMKYTPNPGIVGVDTLQWKAFNGLTYTKYDTSVALQIYPVLSTPPILRTLEAQYSVAGDPDTILIANYPATRWHTEVSVVVDGATVLPVNPDNTFIIDPAAYTPGAHQLKVTFWHPLDTISISRSFIINGALQQAFAAKMTGLPEKGTLTAFPSPFSQQFTVTGLSPAGRYILSLYDQQGRPVLNQRITGQTRAIITPASPGSGVYMLTIYDEDTKQVVNTLKLLRL</sequence>
<protein>
    <submittedName>
        <fullName evidence="2">T9SS type A sorting domain-containing protein</fullName>
    </submittedName>
</protein>
<keyword evidence="1" id="KW-0732">Signal</keyword>